<sequence>MSSHSRESSSVTNRNTSKSDAHSVNALETIEEEEKKLNWVYLIIEDLGREDPKKFHEENQENKTPCYTRTYKKRRSPLLQEQNVEDFSRYKLGALSPQLYEASEYNYHSLEQRSQSPNKSNFRFWAFAALIIFLTIVTSLTIVIQIANKKKLPQEYSNNLPKVNNNYKNLLSFDLGLRASLWQDHK</sequence>
<dbReference type="Proteomes" id="UP001150062">
    <property type="component" value="Unassembled WGS sequence"/>
</dbReference>
<keyword evidence="4" id="KW-1185">Reference proteome</keyword>
<name>A0ABQ8YTM8_9EUKA</name>
<accession>A0ABQ8YTM8</accession>
<feature type="transmembrane region" description="Helical" evidence="2">
    <location>
        <begin position="124"/>
        <end position="147"/>
    </location>
</feature>
<keyword evidence="2" id="KW-0472">Membrane</keyword>
<keyword evidence="2" id="KW-0812">Transmembrane</keyword>
<reference evidence="3" key="1">
    <citation type="submission" date="2022-08" db="EMBL/GenBank/DDBJ databases">
        <title>Novel sulfate-reducing endosymbionts in the free-living metamonad Anaeramoeba.</title>
        <authorList>
            <person name="Jerlstrom-Hultqvist J."/>
            <person name="Cepicka I."/>
            <person name="Gallot-Lavallee L."/>
            <person name="Salas-Leiva D."/>
            <person name="Curtis B.A."/>
            <person name="Zahonova K."/>
            <person name="Pipaliya S."/>
            <person name="Dacks J."/>
            <person name="Roger A.J."/>
        </authorList>
    </citation>
    <scope>NUCLEOTIDE SEQUENCE</scope>
    <source>
        <strain evidence="3">Schooner1</strain>
    </source>
</reference>
<comment type="caution">
    <text evidence="3">The sequence shown here is derived from an EMBL/GenBank/DDBJ whole genome shotgun (WGS) entry which is preliminary data.</text>
</comment>
<protein>
    <submittedName>
        <fullName evidence="3">Leucine-rich repeat-containing protein 19 lrrc19 family member</fullName>
    </submittedName>
</protein>
<dbReference type="EMBL" id="JAOAOG010000119">
    <property type="protein sequence ID" value="KAJ6247957.1"/>
    <property type="molecule type" value="Genomic_DNA"/>
</dbReference>
<gene>
    <name evidence="3" type="ORF">M0813_18055</name>
</gene>
<keyword evidence="2" id="KW-1133">Transmembrane helix</keyword>
<feature type="compositionally biased region" description="Polar residues" evidence="1">
    <location>
        <begin position="8"/>
        <end position="18"/>
    </location>
</feature>
<evidence type="ECO:0000256" key="1">
    <source>
        <dbReference type="SAM" id="MobiDB-lite"/>
    </source>
</evidence>
<feature type="region of interest" description="Disordered" evidence="1">
    <location>
        <begin position="1"/>
        <end position="24"/>
    </location>
</feature>
<proteinExistence type="predicted"/>
<evidence type="ECO:0000313" key="4">
    <source>
        <dbReference type="Proteomes" id="UP001150062"/>
    </source>
</evidence>
<organism evidence="3 4">
    <name type="scientific">Anaeramoeba flamelloides</name>
    <dbReference type="NCBI Taxonomy" id="1746091"/>
    <lineage>
        <taxon>Eukaryota</taxon>
        <taxon>Metamonada</taxon>
        <taxon>Anaeramoebidae</taxon>
        <taxon>Anaeramoeba</taxon>
    </lineage>
</organism>
<evidence type="ECO:0000256" key="2">
    <source>
        <dbReference type="SAM" id="Phobius"/>
    </source>
</evidence>
<evidence type="ECO:0000313" key="3">
    <source>
        <dbReference type="EMBL" id="KAJ6247957.1"/>
    </source>
</evidence>